<sequence>MSVEPEEQWGSLRDGIIVMTVRVEVLGRDLCSSSKGQESTEMITRLKRHPTSCCSVAEIMSVLFFHTMKYRYDDPRNFNNDRFGHAAPALYSMWVEAGFLKESELLSLCHVDSTLEGHQTPKQQFVDLATGSLGQGLGVACGMAYTGKYFDKSR</sequence>
<dbReference type="Gene3D" id="3.40.50.970">
    <property type="match status" value="1"/>
</dbReference>
<dbReference type="STRING" id="240159.A0A4U5UBR1"/>
<keyword evidence="2" id="KW-0786">Thiamine pyrophosphate</keyword>
<dbReference type="SUPFAM" id="SSF52518">
    <property type="entry name" value="Thiamin diphosphate-binding fold (THDP-binding)"/>
    <property type="match status" value="1"/>
</dbReference>
<dbReference type="GO" id="GO:0070062">
    <property type="term" value="C:extracellular exosome"/>
    <property type="evidence" value="ECO:0007669"/>
    <property type="project" value="TreeGrafter"/>
</dbReference>
<dbReference type="InterPro" id="IPR005474">
    <property type="entry name" value="Transketolase_N"/>
</dbReference>
<evidence type="ECO:0000313" key="5">
    <source>
        <dbReference type="Proteomes" id="UP000298787"/>
    </source>
</evidence>
<keyword evidence="5" id="KW-1185">Reference proteome</keyword>
<feature type="domain" description="Transketolase N-terminal" evidence="3">
    <location>
        <begin position="48"/>
        <end position="149"/>
    </location>
</feature>
<accession>A0A4U5UBR1</accession>
<evidence type="ECO:0000256" key="2">
    <source>
        <dbReference type="ARBA" id="ARBA00023052"/>
    </source>
</evidence>
<dbReference type="Proteomes" id="UP000298787">
    <property type="component" value="Chromosome 5"/>
</dbReference>
<evidence type="ECO:0000313" key="4">
    <source>
        <dbReference type="EMBL" id="TKS71390.1"/>
    </source>
</evidence>
<dbReference type="PANTHER" id="PTHR43195:SF3">
    <property type="entry name" value="TRANSKETOLASE"/>
    <property type="match status" value="1"/>
</dbReference>
<dbReference type="AlphaFoldDB" id="A0A4U5UBR1"/>
<dbReference type="InterPro" id="IPR029061">
    <property type="entry name" value="THDP-binding"/>
</dbReference>
<dbReference type="GO" id="GO:0009052">
    <property type="term" value="P:pentose-phosphate shunt, non-oxidative branch"/>
    <property type="evidence" value="ECO:0007669"/>
    <property type="project" value="TreeGrafter"/>
</dbReference>
<dbReference type="EMBL" id="CM014082">
    <property type="protein sequence ID" value="TKS71390.1"/>
    <property type="molecule type" value="Genomic_DNA"/>
</dbReference>
<proteinExistence type="predicted"/>
<organism evidence="4 5">
    <name type="scientific">Collichthys lucidus</name>
    <name type="common">Big head croaker</name>
    <name type="synonym">Sciaena lucida</name>
    <dbReference type="NCBI Taxonomy" id="240159"/>
    <lineage>
        <taxon>Eukaryota</taxon>
        <taxon>Metazoa</taxon>
        <taxon>Chordata</taxon>
        <taxon>Craniata</taxon>
        <taxon>Vertebrata</taxon>
        <taxon>Euteleostomi</taxon>
        <taxon>Actinopterygii</taxon>
        <taxon>Neopterygii</taxon>
        <taxon>Teleostei</taxon>
        <taxon>Neoteleostei</taxon>
        <taxon>Acanthomorphata</taxon>
        <taxon>Eupercaria</taxon>
        <taxon>Sciaenidae</taxon>
        <taxon>Collichthys</taxon>
    </lineage>
</organism>
<dbReference type="PANTHER" id="PTHR43195">
    <property type="entry name" value="TRANSKETOLASE"/>
    <property type="match status" value="1"/>
</dbReference>
<protein>
    <submittedName>
        <fullName evidence="4">Transketolase</fullName>
    </submittedName>
</protein>
<reference evidence="4 5" key="1">
    <citation type="submission" date="2019-01" db="EMBL/GenBank/DDBJ databases">
        <title>Genome Assembly of Collichthys lucidus.</title>
        <authorList>
            <person name="Cai M."/>
            <person name="Xiao S."/>
        </authorList>
    </citation>
    <scope>NUCLEOTIDE SEQUENCE [LARGE SCALE GENOMIC DNA]</scope>
    <source>
        <strain evidence="4">JT15FE1705JMU</strain>
        <tissue evidence="4">Muscle</tissue>
    </source>
</reference>
<dbReference type="InterPro" id="IPR051424">
    <property type="entry name" value="Transketolase-like"/>
</dbReference>
<dbReference type="GO" id="GO:0030976">
    <property type="term" value="F:thiamine pyrophosphate binding"/>
    <property type="evidence" value="ECO:0007669"/>
    <property type="project" value="TreeGrafter"/>
</dbReference>
<name>A0A4U5UBR1_COLLU</name>
<evidence type="ECO:0000256" key="1">
    <source>
        <dbReference type="ARBA" id="ARBA00022679"/>
    </source>
</evidence>
<gene>
    <name evidence="4" type="ORF">D9C73_005159</name>
</gene>
<evidence type="ECO:0000259" key="3">
    <source>
        <dbReference type="Pfam" id="PF00456"/>
    </source>
</evidence>
<dbReference type="GO" id="GO:0005789">
    <property type="term" value="C:endoplasmic reticulum membrane"/>
    <property type="evidence" value="ECO:0007669"/>
    <property type="project" value="TreeGrafter"/>
</dbReference>
<keyword evidence="1" id="KW-0808">Transferase</keyword>
<dbReference type="Pfam" id="PF00456">
    <property type="entry name" value="Transketolase_N"/>
    <property type="match status" value="1"/>
</dbReference>
<dbReference type="GO" id="GO:0004802">
    <property type="term" value="F:transketolase activity"/>
    <property type="evidence" value="ECO:0007669"/>
    <property type="project" value="TreeGrafter"/>
</dbReference>